<proteinExistence type="predicted"/>
<dbReference type="AlphaFoldDB" id="A0A2A4T5L1"/>
<dbReference type="EMBL" id="NVSR01000024">
    <property type="protein sequence ID" value="PCI28863.1"/>
    <property type="molecule type" value="Genomic_DNA"/>
</dbReference>
<feature type="non-terminal residue" evidence="1">
    <location>
        <position position="1"/>
    </location>
</feature>
<reference evidence="2" key="1">
    <citation type="submission" date="2017-08" db="EMBL/GenBank/DDBJ databases">
        <title>A dynamic microbial community with high functional redundancy inhabits the cold, oxic subseafloor aquifer.</title>
        <authorList>
            <person name="Tully B.J."/>
            <person name="Wheat C.G."/>
            <person name="Glazer B.T."/>
            <person name="Huber J.A."/>
        </authorList>
    </citation>
    <scope>NUCLEOTIDE SEQUENCE [LARGE SCALE GENOMIC DNA]</scope>
</reference>
<accession>A0A2A4T5L1</accession>
<sequence>VSAVGSYGLVADASGDVIKAINPGLHTGATIFALVNGVLKETDIQVAGNNFKTKMWNAPALQRILNTWRGIVAPTSTDFGELRNYGGSGFEVDKDDGKYRYSIFTMLFTDSLKKIRYQLESSSDASADTDRSFVERSKPRLILDISGNWIEEPQGGGGQNIDEDNFQISYMVPATTARLIGVVDLANKRGQLYFKTTHPLEFKIEILILIRFSSFQF</sequence>
<dbReference type="Proteomes" id="UP000218113">
    <property type="component" value="Unassembled WGS sequence"/>
</dbReference>
<protein>
    <submittedName>
        <fullName evidence="1">Uncharacterized protein</fullName>
    </submittedName>
</protein>
<organism evidence="1 2">
    <name type="scientific">SAR324 cluster bacterium</name>
    <dbReference type="NCBI Taxonomy" id="2024889"/>
    <lineage>
        <taxon>Bacteria</taxon>
        <taxon>Deltaproteobacteria</taxon>
        <taxon>SAR324 cluster</taxon>
    </lineage>
</organism>
<comment type="caution">
    <text evidence="1">The sequence shown here is derived from an EMBL/GenBank/DDBJ whole genome shotgun (WGS) entry which is preliminary data.</text>
</comment>
<evidence type="ECO:0000313" key="2">
    <source>
        <dbReference type="Proteomes" id="UP000218113"/>
    </source>
</evidence>
<name>A0A2A4T5L1_9DELT</name>
<evidence type="ECO:0000313" key="1">
    <source>
        <dbReference type="EMBL" id="PCI28863.1"/>
    </source>
</evidence>
<gene>
    <name evidence="1" type="ORF">COB67_05480</name>
</gene>